<dbReference type="SUPFAM" id="SSF53756">
    <property type="entry name" value="UDP-Glycosyltransferase/glycogen phosphorylase"/>
    <property type="match status" value="1"/>
</dbReference>
<evidence type="ECO:0000259" key="1">
    <source>
        <dbReference type="Pfam" id="PF00534"/>
    </source>
</evidence>
<name>A0A2N3IK43_9BACT</name>
<dbReference type="Pfam" id="PF13439">
    <property type="entry name" value="Glyco_transf_4"/>
    <property type="match status" value="1"/>
</dbReference>
<gene>
    <name evidence="3" type="ORF">Rain11_0242</name>
</gene>
<reference evidence="3 4" key="1">
    <citation type="submission" date="2017-06" db="EMBL/GenBank/DDBJ databases">
        <title>Raineya orbicola gen. nov., sp. nov. a slightly thermophilic bacterium of the phylum Bacteroidetes and the description of Raineyaceae fam. nov.</title>
        <authorList>
            <person name="Albuquerque L."/>
            <person name="Polonia A.R.M."/>
            <person name="Barroso C."/>
            <person name="Froufe H.J.C."/>
            <person name="Lage O."/>
            <person name="Lobo-Da-Cunha A."/>
            <person name="Egas C."/>
            <person name="Da Costa M.S."/>
        </authorList>
    </citation>
    <scope>NUCLEOTIDE SEQUENCE [LARGE SCALE GENOMIC DNA]</scope>
    <source>
        <strain evidence="3 4">SPSPC-11</strain>
    </source>
</reference>
<evidence type="ECO:0000259" key="2">
    <source>
        <dbReference type="Pfam" id="PF13439"/>
    </source>
</evidence>
<dbReference type="OrthoDB" id="9787111at2"/>
<protein>
    <submittedName>
        <fullName evidence="3">Glycosyl transferases group 1</fullName>
    </submittedName>
</protein>
<evidence type="ECO:0000313" key="3">
    <source>
        <dbReference type="EMBL" id="PKQ70705.1"/>
    </source>
</evidence>
<proteinExistence type="predicted"/>
<keyword evidence="4" id="KW-1185">Reference proteome</keyword>
<dbReference type="Pfam" id="PF00534">
    <property type="entry name" value="Glycos_transf_1"/>
    <property type="match status" value="1"/>
</dbReference>
<dbReference type="PANTHER" id="PTHR45947:SF13">
    <property type="entry name" value="TRANSFERASE"/>
    <property type="match status" value="1"/>
</dbReference>
<dbReference type="Gene3D" id="3.40.50.2000">
    <property type="entry name" value="Glycogen Phosphorylase B"/>
    <property type="match status" value="2"/>
</dbReference>
<feature type="domain" description="Glycosyltransferase subfamily 4-like N-terminal" evidence="2">
    <location>
        <begin position="27"/>
        <end position="204"/>
    </location>
</feature>
<dbReference type="EMBL" id="NKXO01000003">
    <property type="protein sequence ID" value="PKQ70705.1"/>
    <property type="molecule type" value="Genomic_DNA"/>
</dbReference>
<dbReference type="InterPro" id="IPR001296">
    <property type="entry name" value="Glyco_trans_1"/>
</dbReference>
<dbReference type="InterPro" id="IPR028098">
    <property type="entry name" value="Glyco_trans_4-like_N"/>
</dbReference>
<comment type="caution">
    <text evidence="3">The sequence shown here is derived from an EMBL/GenBank/DDBJ whole genome shotgun (WGS) entry which is preliminary data.</text>
</comment>
<dbReference type="RefSeq" id="WP_133121458.1">
    <property type="nucleotide sequence ID" value="NZ_NKXO01000003.1"/>
</dbReference>
<dbReference type="PANTHER" id="PTHR45947">
    <property type="entry name" value="SULFOQUINOVOSYL TRANSFERASE SQD2"/>
    <property type="match status" value="1"/>
</dbReference>
<dbReference type="CDD" id="cd03801">
    <property type="entry name" value="GT4_PimA-like"/>
    <property type="match status" value="1"/>
</dbReference>
<keyword evidence="3" id="KW-0808">Transferase</keyword>
<dbReference type="GO" id="GO:0016757">
    <property type="term" value="F:glycosyltransferase activity"/>
    <property type="evidence" value="ECO:0007669"/>
    <property type="project" value="InterPro"/>
</dbReference>
<dbReference type="Proteomes" id="UP000233387">
    <property type="component" value="Unassembled WGS sequence"/>
</dbReference>
<accession>A0A2N3IK43</accession>
<dbReference type="InterPro" id="IPR050194">
    <property type="entry name" value="Glycosyltransferase_grp1"/>
</dbReference>
<organism evidence="3 4">
    <name type="scientific">Raineya orbicola</name>
    <dbReference type="NCBI Taxonomy" id="2016530"/>
    <lineage>
        <taxon>Bacteria</taxon>
        <taxon>Pseudomonadati</taxon>
        <taxon>Bacteroidota</taxon>
        <taxon>Cytophagia</taxon>
        <taxon>Cytophagales</taxon>
        <taxon>Raineyaceae</taxon>
        <taxon>Raineya</taxon>
    </lineage>
</organism>
<sequence length="392" mass="45283">MKILLLHNYYTQRGGEDGVFESERDLLLQKGHEVETLVFQNQKLQTFSEKIRTSFTSLYNPYSAKILAQKIKDFQPQILHIHNFWKEASPAVYYVAKRYNIPVVQTLHNFRLLCANALLLRQNQPCELCVKKTFPLAGIRYACYENRFITAQLTFLSTIHKVLGTWKNLVSHYITITEFAKRKFLASALHLQENQISVKPNFVEDRGEASMEDRESYFLFVGRLSVEKGVQTLMEATRLHDFALEIIGSGEMENLVREQAQNNPKIIFHGKQNQDFVLAKMKKAKALILPSICYENLPLTLIEAFSTGTPVIISDIDNLNELVTHQWNGIHFQTGSSQDLAEKIAFFEKNANPLWYENARKTYLASYTPEISYQKLMEIYQKAVDTFSHLPK</sequence>
<feature type="domain" description="Glycosyl transferase family 1" evidence="1">
    <location>
        <begin position="209"/>
        <end position="352"/>
    </location>
</feature>
<dbReference type="AlphaFoldDB" id="A0A2N3IK43"/>
<evidence type="ECO:0000313" key="4">
    <source>
        <dbReference type="Proteomes" id="UP000233387"/>
    </source>
</evidence>